<gene>
    <name evidence="5" type="ORF">AACH06_16905</name>
</gene>
<accession>A0ABU9BRV2</accession>
<organism evidence="5 6">
    <name type="scientific">Ideonella lacteola</name>
    <dbReference type="NCBI Taxonomy" id="2984193"/>
    <lineage>
        <taxon>Bacteria</taxon>
        <taxon>Pseudomonadati</taxon>
        <taxon>Pseudomonadota</taxon>
        <taxon>Betaproteobacteria</taxon>
        <taxon>Burkholderiales</taxon>
        <taxon>Sphaerotilaceae</taxon>
        <taxon>Ideonella</taxon>
    </lineage>
</organism>
<dbReference type="SMART" id="SM00342">
    <property type="entry name" value="HTH_ARAC"/>
    <property type="match status" value="1"/>
</dbReference>
<comment type="caution">
    <text evidence="5">The sequence shown here is derived from an EMBL/GenBank/DDBJ whole genome shotgun (WGS) entry which is preliminary data.</text>
</comment>
<dbReference type="InterPro" id="IPR050908">
    <property type="entry name" value="SmbC-like"/>
</dbReference>
<protein>
    <submittedName>
        <fullName evidence="5">AraC family transcriptional regulator</fullName>
    </submittedName>
</protein>
<dbReference type="Gene3D" id="1.10.10.60">
    <property type="entry name" value="Homeodomain-like"/>
    <property type="match status" value="2"/>
</dbReference>
<dbReference type="PRINTS" id="PR00032">
    <property type="entry name" value="HTHARAC"/>
</dbReference>
<dbReference type="SUPFAM" id="SSF46689">
    <property type="entry name" value="Homeodomain-like"/>
    <property type="match status" value="1"/>
</dbReference>
<dbReference type="InterPro" id="IPR009057">
    <property type="entry name" value="Homeodomain-like_sf"/>
</dbReference>
<sequence length="325" mass="34971">MELHLSKPSTLSHYEALVWEAVQRVCHSLDEALDLQALAAPACMAPLHFHKVFRGLVGETPLQLHRRLRLERAACRLARHDATVLRIALDAGYETHEAFTRAFREAFGRTPSEQRAAARSAAQGAPSPAISRRLQAACGIHADADRVEIPAHPSQLFVHPGALTMNVTLEKRPAIRVAALPHTGPYPTIGAAFDRLGEIAGRAGLLADPSAQMIAIYYDDPETVPASQLRSAAGVTVSEGARVPAGLNEVCLPAGAWAAALHRGSYQGLGDAWERLLGQWLPRSGYRLAEGECYELYLNHPGNASEADLQTLLYVPVAGEAAPGE</sequence>
<dbReference type="InterPro" id="IPR018062">
    <property type="entry name" value="HTH_AraC-typ_CS"/>
</dbReference>
<evidence type="ECO:0000256" key="1">
    <source>
        <dbReference type="ARBA" id="ARBA00023015"/>
    </source>
</evidence>
<feature type="domain" description="HTH araC/xylS-type" evidence="4">
    <location>
        <begin position="19"/>
        <end position="117"/>
    </location>
</feature>
<keyword evidence="3" id="KW-0804">Transcription</keyword>
<evidence type="ECO:0000313" key="5">
    <source>
        <dbReference type="EMBL" id="MEK8032506.1"/>
    </source>
</evidence>
<dbReference type="InterPro" id="IPR029442">
    <property type="entry name" value="GyrI-like"/>
</dbReference>
<keyword evidence="6" id="KW-1185">Reference proteome</keyword>
<dbReference type="Gene3D" id="3.20.80.10">
    <property type="entry name" value="Regulatory factor, effector binding domain"/>
    <property type="match status" value="1"/>
</dbReference>
<evidence type="ECO:0000256" key="3">
    <source>
        <dbReference type="ARBA" id="ARBA00023163"/>
    </source>
</evidence>
<dbReference type="PROSITE" id="PS01124">
    <property type="entry name" value="HTH_ARAC_FAMILY_2"/>
    <property type="match status" value="1"/>
</dbReference>
<keyword evidence="1" id="KW-0805">Transcription regulation</keyword>
<dbReference type="InterPro" id="IPR011256">
    <property type="entry name" value="Reg_factor_effector_dom_sf"/>
</dbReference>
<dbReference type="InterPro" id="IPR020449">
    <property type="entry name" value="Tscrpt_reg_AraC-type_HTH"/>
</dbReference>
<dbReference type="InterPro" id="IPR018060">
    <property type="entry name" value="HTH_AraC"/>
</dbReference>
<dbReference type="Pfam" id="PF12833">
    <property type="entry name" value="HTH_18"/>
    <property type="match status" value="1"/>
</dbReference>
<evidence type="ECO:0000313" key="6">
    <source>
        <dbReference type="Proteomes" id="UP001371218"/>
    </source>
</evidence>
<dbReference type="InterPro" id="IPR010499">
    <property type="entry name" value="AraC_E-bd"/>
</dbReference>
<evidence type="ECO:0000256" key="2">
    <source>
        <dbReference type="ARBA" id="ARBA00023125"/>
    </source>
</evidence>
<dbReference type="SUPFAM" id="SSF55136">
    <property type="entry name" value="Probable bacterial effector-binding domain"/>
    <property type="match status" value="1"/>
</dbReference>
<dbReference type="PANTHER" id="PTHR40055:SF1">
    <property type="entry name" value="TRANSCRIPTIONAL REGULATOR YGIV-RELATED"/>
    <property type="match status" value="1"/>
</dbReference>
<dbReference type="EMBL" id="JBBUTG010000010">
    <property type="protein sequence ID" value="MEK8032506.1"/>
    <property type="molecule type" value="Genomic_DNA"/>
</dbReference>
<reference evidence="5 6" key="1">
    <citation type="submission" date="2024-04" db="EMBL/GenBank/DDBJ databases">
        <title>Novel species of the genus Ideonella isolated from streams.</title>
        <authorList>
            <person name="Lu H."/>
        </authorList>
    </citation>
    <scope>NUCLEOTIDE SEQUENCE [LARGE SCALE GENOMIC DNA]</scope>
    <source>
        <strain evidence="5 6">DXS29W</strain>
    </source>
</reference>
<keyword evidence="2" id="KW-0238">DNA-binding</keyword>
<dbReference type="RefSeq" id="WP_341426919.1">
    <property type="nucleotide sequence ID" value="NZ_JBBUTG010000010.1"/>
</dbReference>
<dbReference type="PROSITE" id="PS00041">
    <property type="entry name" value="HTH_ARAC_FAMILY_1"/>
    <property type="match status" value="1"/>
</dbReference>
<name>A0ABU9BRV2_9BURK</name>
<evidence type="ECO:0000259" key="4">
    <source>
        <dbReference type="PROSITE" id="PS01124"/>
    </source>
</evidence>
<dbReference type="Proteomes" id="UP001371218">
    <property type="component" value="Unassembled WGS sequence"/>
</dbReference>
<dbReference type="Pfam" id="PF06445">
    <property type="entry name" value="GyrI-like"/>
    <property type="match status" value="1"/>
</dbReference>
<proteinExistence type="predicted"/>
<dbReference type="SMART" id="SM00871">
    <property type="entry name" value="AraC_E_bind"/>
    <property type="match status" value="1"/>
</dbReference>
<dbReference type="PANTHER" id="PTHR40055">
    <property type="entry name" value="TRANSCRIPTIONAL REGULATOR YGIV-RELATED"/>
    <property type="match status" value="1"/>
</dbReference>